<comment type="caution">
    <text evidence="4">The sequence shown here is derived from an EMBL/GenBank/DDBJ whole genome shotgun (WGS) entry which is preliminary data.</text>
</comment>
<feature type="transmembrane region" description="Helical" evidence="1">
    <location>
        <begin position="357"/>
        <end position="385"/>
    </location>
</feature>
<keyword evidence="1" id="KW-0472">Membrane</keyword>
<evidence type="ECO:0000259" key="2">
    <source>
        <dbReference type="Pfam" id="PF00535"/>
    </source>
</evidence>
<dbReference type="Proteomes" id="UP000659388">
    <property type="component" value="Unassembled WGS sequence"/>
</dbReference>
<keyword evidence="1" id="KW-0812">Transmembrane</keyword>
<keyword evidence="5" id="KW-1185">Reference proteome</keyword>
<dbReference type="GO" id="GO:0006487">
    <property type="term" value="P:protein N-linked glycosylation"/>
    <property type="evidence" value="ECO:0007669"/>
    <property type="project" value="TreeGrafter"/>
</dbReference>
<dbReference type="Gene3D" id="3.90.550.10">
    <property type="entry name" value="Spore Coat Polysaccharide Biosynthesis Protein SpsA, Chain A"/>
    <property type="match status" value="1"/>
</dbReference>
<dbReference type="SUPFAM" id="SSF53448">
    <property type="entry name" value="Nucleotide-diphospho-sugar transferases"/>
    <property type="match status" value="1"/>
</dbReference>
<dbReference type="Pfam" id="PF09835">
    <property type="entry name" value="DUF2062"/>
    <property type="match status" value="1"/>
</dbReference>
<evidence type="ECO:0000313" key="4">
    <source>
        <dbReference type="EMBL" id="MBL3656830.1"/>
    </source>
</evidence>
<feature type="domain" description="DUF2062" evidence="3">
    <location>
        <begin position="276"/>
        <end position="382"/>
    </location>
</feature>
<reference evidence="4" key="1">
    <citation type="submission" date="2021-01" db="EMBL/GenBank/DDBJ databases">
        <title>Fulvivirga kasyanovii gen. nov., sp nov., a novel member of the phylum Bacteroidetes isolated from seawater in a mussel farm.</title>
        <authorList>
            <person name="Zhao L.-H."/>
            <person name="Wang Z.-J."/>
        </authorList>
    </citation>
    <scope>NUCLEOTIDE SEQUENCE</scope>
    <source>
        <strain evidence="4">2943</strain>
    </source>
</reference>
<dbReference type="RefSeq" id="WP_202244627.1">
    <property type="nucleotide sequence ID" value="NZ_JAESIY010000006.1"/>
</dbReference>
<proteinExistence type="predicted"/>
<gene>
    <name evidence="4" type="ORF">JL102_11855</name>
</gene>
<dbReference type="CDD" id="cd04179">
    <property type="entry name" value="DPM_DPG-synthase_like"/>
    <property type="match status" value="1"/>
</dbReference>
<dbReference type="InterPro" id="IPR018639">
    <property type="entry name" value="DUF2062"/>
</dbReference>
<sequence length="400" mass="45662">MDYKSRFKAHKCCIIMPTYNNDQTLEQVITSILPYTDDLIVVNDGATDKTADILDKFQGQIQVLTHEENKGKGTALRNGFKYGRQKGYDYAITIDSDGQHFADDFSSFLNEIDDNPDTLVIGARNMTQENVPGKSSFGNKFSNFWFFVDTGIKLTDTQSGFRLYPIKAMEGARYITTRFEFEVEVIVKAAWRGIKVKNIPIKVHYEPGKKRISHFKPAKDFTRISILNTWFFILALVYYIPKRFLLSLTRENIRKFLKKHLFNKDEPVRIKVFSIGFGVFMGIFPVWGYQMIIGVAISHLLKLNKALFLVASNISLPPFIPFIIFGSYKLGGVFMENPKDDLLFSSGMSFETIKDNLFQYLLGAVILSSVMGALASLVTWLYFLIKGSKEHEKENSLTSH</sequence>
<dbReference type="Pfam" id="PF00535">
    <property type="entry name" value="Glycos_transf_2"/>
    <property type="match status" value="1"/>
</dbReference>
<name>A0A937K103_9BACT</name>
<feature type="domain" description="Glycosyltransferase 2-like" evidence="2">
    <location>
        <begin position="13"/>
        <end position="136"/>
    </location>
</feature>
<evidence type="ECO:0000256" key="1">
    <source>
        <dbReference type="SAM" id="Phobius"/>
    </source>
</evidence>
<dbReference type="AlphaFoldDB" id="A0A937K103"/>
<evidence type="ECO:0000259" key="3">
    <source>
        <dbReference type="Pfam" id="PF09835"/>
    </source>
</evidence>
<dbReference type="PANTHER" id="PTHR10859">
    <property type="entry name" value="GLYCOSYL TRANSFERASE"/>
    <property type="match status" value="1"/>
</dbReference>
<protein>
    <submittedName>
        <fullName evidence="4">DUF2062 domain-containing protein</fullName>
    </submittedName>
</protein>
<dbReference type="InterPro" id="IPR001173">
    <property type="entry name" value="Glyco_trans_2-like"/>
</dbReference>
<feature type="transmembrane region" description="Helical" evidence="1">
    <location>
        <begin position="307"/>
        <end position="328"/>
    </location>
</feature>
<dbReference type="InterPro" id="IPR029044">
    <property type="entry name" value="Nucleotide-diphossugar_trans"/>
</dbReference>
<feature type="transmembrane region" description="Helical" evidence="1">
    <location>
        <begin position="221"/>
        <end position="240"/>
    </location>
</feature>
<accession>A0A937K103</accession>
<dbReference type="PANTHER" id="PTHR10859:SF91">
    <property type="entry name" value="DOLICHYL-PHOSPHATE BETA-GLUCOSYLTRANSFERASE"/>
    <property type="match status" value="1"/>
</dbReference>
<feature type="transmembrane region" description="Helical" evidence="1">
    <location>
        <begin position="272"/>
        <end position="295"/>
    </location>
</feature>
<organism evidence="4 5">
    <name type="scientific">Fulvivirga sediminis</name>
    <dbReference type="NCBI Taxonomy" id="2803949"/>
    <lineage>
        <taxon>Bacteria</taxon>
        <taxon>Pseudomonadati</taxon>
        <taxon>Bacteroidota</taxon>
        <taxon>Cytophagia</taxon>
        <taxon>Cytophagales</taxon>
        <taxon>Fulvivirgaceae</taxon>
        <taxon>Fulvivirga</taxon>
    </lineage>
</organism>
<keyword evidence="1" id="KW-1133">Transmembrane helix</keyword>
<dbReference type="EMBL" id="JAESIY010000006">
    <property type="protein sequence ID" value="MBL3656830.1"/>
    <property type="molecule type" value="Genomic_DNA"/>
</dbReference>
<evidence type="ECO:0000313" key="5">
    <source>
        <dbReference type="Proteomes" id="UP000659388"/>
    </source>
</evidence>